<keyword evidence="1" id="KW-0812">Transmembrane</keyword>
<dbReference type="EMBL" id="CP058316">
    <property type="protein sequence ID" value="QLD12737.1"/>
    <property type="molecule type" value="Genomic_DNA"/>
</dbReference>
<feature type="transmembrane region" description="Helical" evidence="1">
    <location>
        <begin position="74"/>
        <end position="96"/>
    </location>
</feature>
<accession>A0A7D5ITY4</accession>
<feature type="transmembrane region" description="Helical" evidence="1">
    <location>
        <begin position="188"/>
        <end position="211"/>
    </location>
</feature>
<dbReference type="Proteomes" id="UP000509638">
    <property type="component" value="Chromosome"/>
</dbReference>
<name>A0A7D5ITY4_9MICO</name>
<gene>
    <name evidence="2" type="ORF">HW566_13710</name>
</gene>
<evidence type="ECO:0000256" key="1">
    <source>
        <dbReference type="SAM" id="Phobius"/>
    </source>
</evidence>
<feature type="transmembrane region" description="Helical" evidence="1">
    <location>
        <begin position="166"/>
        <end position="182"/>
    </location>
</feature>
<dbReference type="RefSeq" id="WP_178013747.1">
    <property type="nucleotide sequence ID" value="NZ_CP058316.1"/>
</dbReference>
<dbReference type="AlphaFoldDB" id="A0A7D5ITY4"/>
<organism evidence="2 3">
    <name type="scientific">Microbacterium oleivorans</name>
    <dbReference type="NCBI Taxonomy" id="273677"/>
    <lineage>
        <taxon>Bacteria</taxon>
        <taxon>Bacillati</taxon>
        <taxon>Actinomycetota</taxon>
        <taxon>Actinomycetes</taxon>
        <taxon>Micrococcales</taxon>
        <taxon>Microbacteriaceae</taxon>
        <taxon>Microbacterium</taxon>
    </lineage>
</organism>
<proteinExistence type="predicted"/>
<sequence>MSTDPSDEQQADPAAMLALMQQQRRRTVHWANRSYATMLITWAAAWAIGFGAIWSADVGGGNPWLRIPAAPAWIVFGVATVSAIVVSVVAGVRSGVGTRGPSRLSGAMYGWSWTLSMTGAGLLIGAIQRTGADATTMAVTTPALFVLIVGILYLAGGALVRSPVQYALGIVMIVTAIVASYAGTPTNYLVYATVGPLAMVVVATLMLRGVIPAEGRR</sequence>
<feature type="transmembrane region" description="Helical" evidence="1">
    <location>
        <begin position="34"/>
        <end position="54"/>
    </location>
</feature>
<keyword evidence="1" id="KW-1133">Transmembrane helix</keyword>
<feature type="transmembrane region" description="Helical" evidence="1">
    <location>
        <begin position="108"/>
        <end position="128"/>
    </location>
</feature>
<feature type="transmembrane region" description="Helical" evidence="1">
    <location>
        <begin position="134"/>
        <end position="154"/>
    </location>
</feature>
<reference evidence="2 3" key="1">
    <citation type="submission" date="2020-06" db="EMBL/GenBank/DDBJ databases">
        <authorList>
            <person name="Jo H."/>
        </authorList>
    </citation>
    <scope>NUCLEOTIDE SEQUENCE [LARGE SCALE GENOMIC DNA]</scope>
    <source>
        <strain evidence="2 3">I46</strain>
    </source>
</reference>
<evidence type="ECO:0000313" key="3">
    <source>
        <dbReference type="Proteomes" id="UP000509638"/>
    </source>
</evidence>
<evidence type="ECO:0000313" key="2">
    <source>
        <dbReference type="EMBL" id="QLD12737.1"/>
    </source>
</evidence>
<protein>
    <submittedName>
        <fullName evidence="2">Uncharacterized protein</fullName>
    </submittedName>
</protein>
<keyword evidence="1" id="KW-0472">Membrane</keyword>